<dbReference type="Gene3D" id="3.30.70.330">
    <property type="match status" value="1"/>
</dbReference>
<evidence type="ECO:0000313" key="6">
    <source>
        <dbReference type="EMBL" id="CAG9534408.1"/>
    </source>
</evidence>
<dbReference type="EMBL" id="CAKAEH010001308">
    <property type="protein sequence ID" value="CAG9534408.1"/>
    <property type="molecule type" value="Genomic_DNA"/>
</dbReference>
<keyword evidence="7" id="KW-1185">Reference proteome</keyword>
<feature type="compositionally biased region" description="Acidic residues" evidence="3">
    <location>
        <begin position="55"/>
        <end position="70"/>
    </location>
</feature>
<keyword evidence="4" id="KW-0472">Membrane</keyword>
<accession>A0A8J2LTA7</accession>
<keyword evidence="4" id="KW-0812">Transmembrane</keyword>
<dbReference type="SUPFAM" id="SSF54928">
    <property type="entry name" value="RNA-binding domain, RBD"/>
    <property type="match status" value="1"/>
</dbReference>
<keyword evidence="2" id="KW-0175">Coiled coil</keyword>
<organism evidence="6 7">
    <name type="scientific">Cercopithifilaria johnstoni</name>
    <dbReference type="NCBI Taxonomy" id="2874296"/>
    <lineage>
        <taxon>Eukaryota</taxon>
        <taxon>Metazoa</taxon>
        <taxon>Ecdysozoa</taxon>
        <taxon>Nematoda</taxon>
        <taxon>Chromadorea</taxon>
        <taxon>Rhabditida</taxon>
        <taxon>Spirurina</taxon>
        <taxon>Spiruromorpha</taxon>
        <taxon>Filarioidea</taxon>
        <taxon>Onchocercidae</taxon>
        <taxon>Cercopithifilaria</taxon>
    </lineage>
</organism>
<dbReference type="Pfam" id="PF00076">
    <property type="entry name" value="RRM_1"/>
    <property type="match status" value="1"/>
</dbReference>
<gene>
    <name evidence="6" type="ORF">CJOHNSTONI_LOCUS4550</name>
</gene>
<dbReference type="GO" id="GO:0003723">
    <property type="term" value="F:RNA binding"/>
    <property type="evidence" value="ECO:0007669"/>
    <property type="project" value="UniProtKB-UniRule"/>
</dbReference>
<feature type="coiled-coil region" evidence="2">
    <location>
        <begin position="96"/>
        <end position="123"/>
    </location>
</feature>
<keyword evidence="4" id="KW-1133">Transmembrane helix</keyword>
<dbReference type="AlphaFoldDB" id="A0A8J2LTA7"/>
<sequence>MEVQLLALVAQTVIMAVLAVVAVHFWFCPTDINKMEGNVVDSDGNENENFRDVEESAGNEIDEEEIDESEDSRKDFASFTPDEEQKRIYMEEMWEMAKEQRKNEEMKDMNKKLEIKLMDAREMELLRKMTTESERQMTAICKGAQDQWFGIIEACKHSVYVNNLNLGTSRKELKDHFASCGTITTIEFCKDTVNYRFIGMSSARIEFIDISAKLKALDLTGTLLKGNKIDVTNVPAPIARYRSRRLCYRWFNNRQY</sequence>
<feature type="region of interest" description="Disordered" evidence="3">
    <location>
        <begin position="39"/>
        <end position="78"/>
    </location>
</feature>
<evidence type="ECO:0000256" key="1">
    <source>
        <dbReference type="PROSITE-ProRule" id="PRU00176"/>
    </source>
</evidence>
<dbReference type="InterPro" id="IPR000504">
    <property type="entry name" value="RRM_dom"/>
</dbReference>
<name>A0A8J2LTA7_9BILA</name>
<dbReference type="PROSITE" id="PS50102">
    <property type="entry name" value="RRM"/>
    <property type="match status" value="1"/>
</dbReference>
<evidence type="ECO:0000256" key="3">
    <source>
        <dbReference type="SAM" id="MobiDB-lite"/>
    </source>
</evidence>
<proteinExistence type="predicted"/>
<dbReference type="OrthoDB" id="5860233at2759"/>
<evidence type="ECO:0000313" key="7">
    <source>
        <dbReference type="Proteomes" id="UP000746747"/>
    </source>
</evidence>
<evidence type="ECO:0000256" key="2">
    <source>
        <dbReference type="SAM" id="Coils"/>
    </source>
</evidence>
<comment type="caution">
    <text evidence="6">The sequence shown here is derived from an EMBL/GenBank/DDBJ whole genome shotgun (WGS) entry which is preliminary data.</text>
</comment>
<dbReference type="InterPro" id="IPR012677">
    <property type="entry name" value="Nucleotide-bd_a/b_plait_sf"/>
</dbReference>
<evidence type="ECO:0000256" key="4">
    <source>
        <dbReference type="SAM" id="Phobius"/>
    </source>
</evidence>
<feature type="transmembrane region" description="Helical" evidence="4">
    <location>
        <begin position="6"/>
        <end position="27"/>
    </location>
</feature>
<dbReference type="InterPro" id="IPR035979">
    <property type="entry name" value="RBD_domain_sf"/>
</dbReference>
<keyword evidence="1" id="KW-0694">RNA-binding</keyword>
<evidence type="ECO:0000259" key="5">
    <source>
        <dbReference type="PROSITE" id="PS50102"/>
    </source>
</evidence>
<dbReference type="Proteomes" id="UP000746747">
    <property type="component" value="Unassembled WGS sequence"/>
</dbReference>
<protein>
    <recommendedName>
        <fullName evidence="5">RRM domain-containing protein</fullName>
    </recommendedName>
</protein>
<feature type="domain" description="RRM" evidence="5">
    <location>
        <begin position="157"/>
        <end position="236"/>
    </location>
</feature>
<reference evidence="6" key="1">
    <citation type="submission" date="2021-09" db="EMBL/GenBank/DDBJ databases">
        <authorList>
            <consortium name="Pathogen Informatics"/>
        </authorList>
    </citation>
    <scope>NUCLEOTIDE SEQUENCE</scope>
</reference>
<dbReference type="SMART" id="SM00360">
    <property type="entry name" value="RRM"/>
    <property type="match status" value="1"/>
</dbReference>